<sequence>MSEAPDDNRRIWHPLHPAIRDKLDPQYVDYHEKYLQYIVPDELTDWDVSVRTKGSLPPGGTQPVPVGSIEDFAVGRFRVRAYTPTGESDERGWPVLVWHHGGGWVVGGLNSGKDLWESCRLINLGARCVVVSVDYGLAPENPFPIAIEDSIDAVRWVFSKPAELGNIDTARVSIGGTSSGGNLAVVAALAALNPEVPLPSAKPSFPNTIPNPPISVLLFIPVVDNTATAEDVWRSSAETAPWLTAKRLEWYRKLYLTRDEDCRKWDASPNHAPDSMLQKLPKTWIAVAEMDLLAPEALSFGEQLRSLGVDAETVVVQGGTHSILTLHGRIDRGRKMIEDAVKHLQGVFGT</sequence>
<evidence type="ECO:0000256" key="1">
    <source>
        <dbReference type="ARBA" id="ARBA00022801"/>
    </source>
</evidence>
<name>A0A0N8H705_9HYPO</name>
<dbReference type="InterPro" id="IPR013094">
    <property type="entry name" value="AB_hydrolase_3"/>
</dbReference>
<dbReference type="InterPro" id="IPR029058">
    <property type="entry name" value="AB_hydrolase_fold"/>
</dbReference>
<proteinExistence type="predicted"/>
<dbReference type="Gene3D" id="3.40.50.1820">
    <property type="entry name" value="alpha/beta hydrolase"/>
    <property type="match status" value="1"/>
</dbReference>
<dbReference type="STRING" id="78410.A0A0N8H705"/>
<dbReference type="PANTHER" id="PTHR48081">
    <property type="entry name" value="AB HYDROLASE SUPERFAMILY PROTEIN C4A8.06C"/>
    <property type="match status" value="1"/>
</dbReference>
<dbReference type="PANTHER" id="PTHR48081:SF8">
    <property type="entry name" value="ALPHA_BETA HYDROLASE FOLD-3 DOMAIN-CONTAINING PROTEIN-RELATED"/>
    <property type="match status" value="1"/>
</dbReference>
<dbReference type="EMBL" id="LKCW01000083">
    <property type="protein sequence ID" value="KPM40428.1"/>
    <property type="molecule type" value="Genomic_DNA"/>
</dbReference>
<dbReference type="Pfam" id="PF07859">
    <property type="entry name" value="Abhydrolase_3"/>
    <property type="match status" value="1"/>
</dbReference>
<feature type="domain" description="Alpha/beta hydrolase fold-3" evidence="2">
    <location>
        <begin position="96"/>
        <end position="323"/>
    </location>
</feature>
<protein>
    <recommendedName>
        <fullName evidence="2">Alpha/beta hydrolase fold-3 domain-containing protein</fullName>
    </recommendedName>
</protein>
<dbReference type="GO" id="GO:0016787">
    <property type="term" value="F:hydrolase activity"/>
    <property type="evidence" value="ECO:0007669"/>
    <property type="project" value="UniProtKB-KW"/>
</dbReference>
<keyword evidence="4" id="KW-1185">Reference proteome</keyword>
<evidence type="ECO:0000313" key="4">
    <source>
        <dbReference type="Proteomes" id="UP000050424"/>
    </source>
</evidence>
<gene>
    <name evidence="3" type="ORF">AK830_g6106</name>
</gene>
<dbReference type="InterPro" id="IPR050300">
    <property type="entry name" value="GDXG_lipolytic_enzyme"/>
</dbReference>
<organism evidence="3 4">
    <name type="scientific">Neonectria ditissima</name>
    <dbReference type="NCBI Taxonomy" id="78410"/>
    <lineage>
        <taxon>Eukaryota</taxon>
        <taxon>Fungi</taxon>
        <taxon>Dikarya</taxon>
        <taxon>Ascomycota</taxon>
        <taxon>Pezizomycotina</taxon>
        <taxon>Sordariomycetes</taxon>
        <taxon>Hypocreomycetidae</taxon>
        <taxon>Hypocreales</taxon>
        <taxon>Nectriaceae</taxon>
        <taxon>Neonectria</taxon>
    </lineage>
</organism>
<keyword evidence="1" id="KW-0378">Hydrolase</keyword>
<comment type="caution">
    <text evidence="3">The sequence shown here is derived from an EMBL/GenBank/DDBJ whole genome shotgun (WGS) entry which is preliminary data.</text>
</comment>
<reference evidence="3 4" key="1">
    <citation type="submission" date="2015-09" db="EMBL/GenBank/DDBJ databases">
        <title>Draft genome of a European isolate of the apple canker pathogen Neonectria ditissima.</title>
        <authorList>
            <person name="Gomez-Cortecero A."/>
            <person name="Harrison R.J."/>
            <person name="Armitage A.D."/>
        </authorList>
    </citation>
    <scope>NUCLEOTIDE SEQUENCE [LARGE SCALE GENOMIC DNA]</scope>
    <source>
        <strain evidence="3 4">R09/05</strain>
    </source>
</reference>
<accession>A0A0N8H705</accession>
<dbReference type="SUPFAM" id="SSF53474">
    <property type="entry name" value="alpha/beta-Hydrolases"/>
    <property type="match status" value="1"/>
</dbReference>
<dbReference type="Proteomes" id="UP000050424">
    <property type="component" value="Unassembled WGS sequence"/>
</dbReference>
<dbReference type="OrthoDB" id="408631at2759"/>
<evidence type="ECO:0000313" key="3">
    <source>
        <dbReference type="EMBL" id="KPM40428.1"/>
    </source>
</evidence>
<dbReference type="AlphaFoldDB" id="A0A0N8H705"/>
<evidence type="ECO:0000259" key="2">
    <source>
        <dbReference type="Pfam" id="PF07859"/>
    </source>
</evidence>